<dbReference type="PROSITE" id="PS50928">
    <property type="entry name" value="ABC_TM1"/>
    <property type="match status" value="1"/>
</dbReference>
<keyword evidence="4 7" id="KW-0812">Transmembrane</keyword>
<evidence type="ECO:0000256" key="2">
    <source>
        <dbReference type="ARBA" id="ARBA00022448"/>
    </source>
</evidence>
<feature type="transmembrane region" description="Helical" evidence="7">
    <location>
        <begin position="268"/>
        <end position="289"/>
    </location>
</feature>
<feature type="transmembrane region" description="Helical" evidence="7">
    <location>
        <begin position="133"/>
        <end position="156"/>
    </location>
</feature>
<gene>
    <name evidence="9" type="ORF">DXD79_00380</name>
</gene>
<keyword evidence="5 7" id="KW-1133">Transmembrane helix</keyword>
<dbReference type="Pfam" id="PF00528">
    <property type="entry name" value="BPD_transp_1"/>
    <property type="match status" value="1"/>
</dbReference>
<keyword evidence="6 7" id="KW-0472">Membrane</keyword>
<dbReference type="Proteomes" id="UP000263014">
    <property type="component" value="Unassembled WGS sequence"/>
</dbReference>
<dbReference type="RefSeq" id="WP_117630451.1">
    <property type="nucleotide sequence ID" value="NZ_QSON01000001.1"/>
</dbReference>
<dbReference type="EMBL" id="QSON01000001">
    <property type="protein sequence ID" value="RGJ07907.1"/>
    <property type="molecule type" value="Genomic_DNA"/>
</dbReference>
<dbReference type="GO" id="GO:0005886">
    <property type="term" value="C:plasma membrane"/>
    <property type="evidence" value="ECO:0007669"/>
    <property type="project" value="UniProtKB-SubCell"/>
</dbReference>
<evidence type="ECO:0000313" key="9">
    <source>
        <dbReference type="EMBL" id="RGJ07907.1"/>
    </source>
</evidence>
<keyword evidence="3" id="KW-1003">Cell membrane</keyword>
<organism evidence="9 10">
    <name type="scientific">Hungatella hathewayi</name>
    <dbReference type="NCBI Taxonomy" id="154046"/>
    <lineage>
        <taxon>Bacteria</taxon>
        <taxon>Bacillati</taxon>
        <taxon>Bacillota</taxon>
        <taxon>Clostridia</taxon>
        <taxon>Lachnospirales</taxon>
        <taxon>Lachnospiraceae</taxon>
        <taxon>Hungatella</taxon>
    </lineage>
</organism>
<feature type="transmembrane region" description="Helical" evidence="7">
    <location>
        <begin position="209"/>
        <end position="234"/>
    </location>
</feature>
<keyword evidence="2 7" id="KW-0813">Transport</keyword>
<dbReference type="PANTHER" id="PTHR32243:SF18">
    <property type="entry name" value="INNER MEMBRANE ABC TRANSPORTER PERMEASE PROTEIN YCJP"/>
    <property type="match status" value="1"/>
</dbReference>
<evidence type="ECO:0000256" key="7">
    <source>
        <dbReference type="RuleBase" id="RU363032"/>
    </source>
</evidence>
<dbReference type="InterPro" id="IPR050901">
    <property type="entry name" value="BP-dep_ABC_trans_perm"/>
</dbReference>
<dbReference type="Gene3D" id="1.10.3720.10">
    <property type="entry name" value="MetI-like"/>
    <property type="match status" value="1"/>
</dbReference>
<dbReference type="InterPro" id="IPR000515">
    <property type="entry name" value="MetI-like"/>
</dbReference>
<protein>
    <submittedName>
        <fullName evidence="9">Carbohydrate ABC transporter permease</fullName>
    </submittedName>
</protein>
<comment type="subcellular location">
    <subcellularLocation>
        <location evidence="1 7">Cell membrane</location>
        <topology evidence="1 7">Multi-pass membrane protein</topology>
    </subcellularLocation>
</comment>
<evidence type="ECO:0000313" key="10">
    <source>
        <dbReference type="Proteomes" id="UP000263014"/>
    </source>
</evidence>
<dbReference type="AlphaFoldDB" id="A0A374PDM0"/>
<evidence type="ECO:0000259" key="8">
    <source>
        <dbReference type="PROSITE" id="PS50928"/>
    </source>
</evidence>
<dbReference type="GO" id="GO:0055085">
    <property type="term" value="P:transmembrane transport"/>
    <property type="evidence" value="ECO:0007669"/>
    <property type="project" value="InterPro"/>
</dbReference>
<dbReference type="SUPFAM" id="SSF161098">
    <property type="entry name" value="MetI-like"/>
    <property type="match status" value="1"/>
</dbReference>
<accession>A0A374PDM0</accession>
<comment type="similarity">
    <text evidence="7">Belongs to the binding-protein-dependent transport system permease family.</text>
</comment>
<feature type="transmembrane region" description="Helical" evidence="7">
    <location>
        <begin position="99"/>
        <end position="121"/>
    </location>
</feature>
<sequence length="304" mass="33733">MEMTERTLPVRTKAAAERDISRVNRGLMRKKCIFLWKGIGLTVLLFVTLFPIYWLIIMAIRPTAETSAGAGLFPQQLTISHFTELFTQKSFGTALQNSLINAGTALVLSLALGLTTAYVLSRKRFRFRLRLPVTGWVLLIRVLPPVAFVIPLYTLFTRMGVMGTRLPIILACMLVNIPLVIWFMVSFFEELPEEVEESGKIDGATEWQLFTRLVLPLVLPGIAAIAMLSFLYAWNEYTYSVILTRSPSNYTIPLALAVLNTEDNVTNFGLVAAGGVSSFIPVAVFVIFAQNYLISGLSSGAVKE</sequence>
<evidence type="ECO:0000256" key="1">
    <source>
        <dbReference type="ARBA" id="ARBA00004651"/>
    </source>
</evidence>
<dbReference type="InterPro" id="IPR035906">
    <property type="entry name" value="MetI-like_sf"/>
</dbReference>
<dbReference type="PANTHER" id="PTHR32243">
    <property type="entry name" value="MALTOSE TRANSPORT SYSTEM PERMEASE-RELATED"/>
    <property type="match status" value="1"/>
</dbReference>
<feature type="transmembrane region" description="Helical" evidence="7">
    <location>
        <begin position="168"/>
        <end position="188"/>
    </location>
</feature>
<proteinExistence type="inferred from homology"/>
<feature type="domain" description="ABC transmembrane type-1" evidence="8">
    <location>
        <begin position="95"/>
        <end position="289"/>
    </location>
</feature>
<evidence type="ECO:0000256" key="6">
    <source>
        <dbReference type="ARBA" id="ARBA00023136"/>
    </source>
</evidence>
<feature type="transmembrane region" description="Helical" evidence="7">
    <location>
        <begin position="34"/>
        <end position="56"/>
    </location>
</feature>
<comment type="caution">
    <text evidence="9">The sequence shown here is derived from an EMBL/GenBank/DDBJ whole genome shotgun (WGS) entry which is preliminary data.</text>
</comment>
<evidence type="ECO:0000256" key="5">
    <source>
        <dbReference type="ARBA" id="ARBA00022989"/>
    </source>
</evidence>
<reference evidence="9 10" key="1">
    <citation type="submission" date="2018-08" db="EMBL/GenBank/DDBJ databases">
        <title>A genome reference for cultivated species of the human gut microbiota.</title>
        <authorList>
            <person name="Zou Y."/>
            <person name="Xue W."/>
            <person name="Luo G."/>
        </authorList>
    </citation>
    <scope>NUCLEOTIDE SEQUENCE [LARGE SCALE GENOMIC DNA]</scope>
    <source>
        <strain evidence="9 10">TM09-12</strain>
    </source>
</reference>
<evidence type="ECO:0000256" key="3">
    <source>
        <dbReference type="ARBA" id="ARBA00022475"/>
    </source>
</evidence>
<name>A0A374PDM0_9FIRM</name>
<evidence type="ECO:0000256" key="4">
    <source>
        <dbReference type="ARBA" id="ARBA00022692"/>
    </source>
</evidence>
<dbReference type="CDD" id="cd06261">
    <property type="entry name" value="TM_PBP2"/>
    <property type="match status" value="1"/>
</dbReference>